<feature type="region of interest" description="Disordered" evidence="1">
    <location>
        <begin position="562"/>
        <end position="609"/>
    </location>
</feature>
<dbReference type="EMBL" id="JACGWM010000003">
    <property type="protein sequence ID" value="KAL0383676.1"/>
    <property type="molecule type" value="Genomic_DNA"/>
</dbReference>
<reference evidence="2" key="2">
    <citation type="journal article" date="2024" name="Plant">
        <title>Genomic evolution and insights into agronomic trait innovations of Sesamum species.</title>
        <authorList>
            <person name="Miao H."/>
            <person name="Wang L."/>
            <person name="Qu L."/>
            <person name="Liu H."/>
            <person name="Sun Y."/>
            <person name="Le M."/>
            <person name="Wang Q."/>
            <person name="Wei S."/>
            <person name="Zheng Y."/>
            <person name="Lin W."/>
            <person name="Duan Y."/>
            <person name="Cao H."/>
            <person name="Xiong S."/>
            <person name="Wang X."/>
            <person name="Wei L."/>
            <person name="Li C."/>
            <person name="Ma Q."/>
            <person name="Ju M."/>
            <person name="Zhao R."/>
            <person name="Li G."/>
            <person name="Mu C."/>
            <person name="Tian Q."/>
            <person name="Mei H."/>
            <person name="Zhang T."/>
            <person name="Gao T."/>
            <person name="Zhang H."/>
        </authorList>
    </citation>
    <scope>NUCLEOTIDE SEQUENCE</scope>
    <source>
        <strain evidence="2">KEN8</strain>
    </source>
</reference>
<feature type="region of interest" description="Disordered" evidence="1">
    <location>
        <begin position="411"/>
        <end position="431"/>
    </location>
</feature>
<feature type="compositionally biased region" description="Acidic residues" evidence="1">
    <location>
        <begin position="11"/>
        <end position="20"/>
    </location>
</feature>
<dbReference type="InterPro" id="IPR053234">
    <property type="entry name" value="RPM1_Interactor"/>
</dbReference>
<gene>
    <name evidence="2" type="ORF">Scaly_0654900</name>
</gene>
<feature type="region of interest" description="Disordered" evidence="1">
    <location>
        <begin position="1"/>
        <end position="32"/>
    </location>
</feature>
<protein>
    <submittedName>
        <fullName evidence="2">Uncharacterized protein</fullName>
    </submittedName>
</protein>
<proteinExistence type="predicted"/>
<feature type="compositionally biased region" description="Polar residues" evidence="1">
    <location>
        <begin position="567"/>
        <end position="579"/>
    </location>
</feature>
<name>A0AAW2RTW1_9LAMI</name>
<evidence type="ECO:0000256" key="1">
    <source>
        <dbReference type="SAM" id="MobiDB-lite"/>
    </source>
</evidence>
<feature type="compositionally biased region" description="Polar residues" evidence="1">
    <location>
        <begin position="512"/>
        <end position="522"/>
    </location>
</feature>
<feature type="compositionally biased region" description="Polar residues" evidence="1">
    <location>
        <begin position="587"/>
        <end position="609"/>
    </location>
</feature>
<dbReference type="AlphaFoldDB" id="A0AAW2RTW1"/>
<dbReference type="PANTHER" id="PTHR33443:SF30">
    <property type="entry name" value="SARCOSINE DEHYDROGENASE-2C PROTEIN"/>
    <property type="match status" value="1"/>
</dbReference>
<sequence>MGSSTEILDISSDEEVDFGDTTESSDFGVGGGEYEDVDYSFVSKLLGDIGGNKENDSDSDSDADSDEVMLVNEAIPKAPQKLRIGPLKLSTKVVADESDDDDDDCVILDEDPDKPVVMASGMADNAGDDDLEIVGEKGEDKSANWLLASFCLRNIVNDGAGASHTAWYSAATRLLCHAVWRGDSSFAPYCMARKASRRAILHGAKDESQRYTAWRKRRVAAPFSKYGAGLSPDEPCRLFMACYAEAQPFKAGWAFILRKRVACRDFPHSRHLCATFPFASTPHALCCDQCHCYVCDVLAPCSHWGTGFSSIDHCHASDKDDFWRAERKRIRKGGRPLPVFPSIHGASPLEAPVQTIQVPALAPSHLNSLLQKQSISPVTNHPHPVSSNANVSNVVNQARIHPSLCVVPRHEPQSQFSLQSQPTSNNNVASGDKIHNVESRSFQSFTPHAVFKQPGYVAASLNDSNSYGSQLSSDPSLQRCHSFQALVLNGIHGLTQQSGGSGSDHSAFHQPKISSPQSTDVSSAKYPPSQPQIHSEPYSSCLFRDPRHSQMPSQPYHYVAFEPDSPLPSQTLSSYQSADSGFGDQPLTRSMMSSRSHLASGFPSQSSQLQIHDNPTSLFVDGQNEMRQGNRTQNVIDASPTDFGYAWNSSLNHGNPQIHAELFPQCQGTAPADNSQLQSIAKDNYRQSMAPQDNFHPQTVAVADNSSLSYNTHSQFPVSRKPGSLKLQLDDWTFGSHSLPDGFEVMSPDWNVSSR</sequence>
<dbReference type="PANTHER" id="PTHR33443">
    <property type="entry name" value="ZGC:112980"/>
    <property type="match status" value="1"/>
</dbReference>
<reference evidence="2" key="1">
    <citation type="submission" date="2020-06" db="EMBL/GenBank/DDBJ databases">
        <authorList>
            <person name="Li T."/>
            <person name="Hu X."/>
            <person name="Zhang T."/>
            <person name="Song X."/>
            <person name="Zhang H."/>
            <person name="Dai N."/>
            <person name="Sheng W."/>
            <person name="Hou X."/>
            <person name="Wei L."/>
        </authorList>
    </citation>
    <scope>NUCLEOTIDE SEQUENCE</scope>
    <source>
        <strain evidence="2">KEN8</strain>
        <tissue evidence="2">Leaf</tissue>
    </source>
</reference>
<organism evidence="2">
    <name type="scientific">Sesamum calycinum</name>
    <dbReference type="NCBI Taxonomy" id="2727403"/>
    <lineage>
        <taxon>Eukaryota</taxon>
        <taxon>Viridiplantae</taxon>
        <taxon>Streptophyta</taxon>
        <taxon>Embryophyta</taxon>
        <taxon>Tracheophyta</taxon>
        <taxon>Spermatophyta</taxon>
        <taxon>Magnoliopsida</taxon>
        <taxon>eudicotyledons</taxon>
        <taxon>Gunneridae</taxon>
        <taxon>Pentapetalae</taxon>
        <taxon>asterids</taxon>
        <taxon>lamiids</taxon>
        <taxon>Lamiales</taxon>
        <taxon>Pedaliaceae</taxon>
        <taxon>Sesamum</taxon>
    </lineage>
</organism>
<evidence type="ECO:0000313" key="2">
    <source>
        <dbReference type="EMBL" id="KAL0383676.1"/>
    </source>
</evidence>
<feature type="compositionally biased region" description="Polar residues" evidence="1">
    <location>
        <begin position="413"/>
        <end position="429"/>
    </location>
</feature>
<feature type="region of interest" description="Disordered" evidence="1">
    <location>
        <begin position="496"/>
        <end position="538"/>
    </location>
</feature>
<comment type="caution">
    <text evidence="2">The sequence shown here is derived from an EMBL/GenBank/DDBJ whole genome shotgun (WGS) entry which is preliminary data.</text>
</comment>
<accession>A0AAW2RTW1</accession>